<proteinExistence type="inferred from homology"/>
<reference evidence="12 13" key="1">
    <citation type="journal article" date="2019" name="Front. Microbiol.">
        <title>Thermoanaerosceptrum fracticalcis gen. nov. sp. nov., a Novel Fumarate-Fermenting Microorganism From a Deep Fractured Carbonate Aquifer of the US Great Basin.</title>
        <authorList>
            <person name="Hamilton-Brehm S.D."/>
            <person name="Stewart L.E."/>
            <person name="Zavarin M."/>
            <person name="Caldwell M."/>
            <person name="Lawson P.A."/>
            <person name="Onstott T.C."/>
            <person name="Grzymski J."/>
            <person name="Neveux I."/>
            <person name="Lollar B.S."/>
            <person name="Russell C.E."/>
            <person name="Moser D.P."/>
        </authorList>
    </citation>
    <scope>NUCLEOTIDE SEQUENCE [LARGE SCALE GENOMIC DNA]</scope>
    <source>
        <strain evidence="12 13">DRI-13</strain>
    </source>
</reference>
<dbReference type="InterPro" id="IPR001992">
    <property type="entry name" value="T2SS_GspF/T4SS_PilC_CS"/>
</dbReference>
<dbReference type="InterPro" id="IPR018076">
    <property type="entry name" value="T2SS_GspF_dom"/>
</dbReference>
<feature type="transmembrane region" description="Helical" evidence="10">
    <location>
        <begin position="172"/>
        <end position="193"/>
    </location>
</feature>
<keyword evidence="5" id="KW-0997">Cell inner membrane</keyword>
<dbReference type="RefSeq" id="WP_034425538.1">
    <property type="nucleotide sequence ID" value="NZ_CP045798.1"/>
</dbReference>
<sequence length="405" mass="44899">MAVFYYKARDRKGQLIEGQREAAQIQQVAAFLRDEGLFIVDITEKAPVTLDFKKWLTRRTKPIKEGEMAAFCRQLAVMQEAGIPLLTGLQQLADQAANGRLKKALQEVIKDISSGRTLAEAAGRQDTVFSPVFVHMIGAGELGGILDEVLVRLAEHFDREHQIKEKIKTAMIYPLGITCVALLAVVVLLTYVLPKFVDILQGMNVELPLPTRIALGASHLLNTYWYLALLLLGIVVLGLRHWFATSRGKFFLDHLVLKVPGFGKFSRNIILARFTRTLGTLLKTGVQVLPALEIVSKVVANEIVAAEILKARQAVQNGRSITSPLVNSKFFPPMVIQMMQVGEESGSLDMMLLKVSGHYEQEVDEMAERLSKLVEPVLLVFLGGFIGFILVSILMPMFSVFTNIG</sequence>
<evidence type="ECO:0000256" key="1">
    <source>
        <dbReference type="ARBA" id="ARBA00004429"/>
    </source>
</evidence>
<keyword evidence="3 9" id="KW-0813">Transport</keyword>
<protein>
    <submittedName>
        <fullName evidence="12">Type II secretion system F family protein</fullName>
    </submittedName>
</protein>
<dbReference type="PRINTS" id="PR00812">
    <property type="entry name" value="BCTERIALGSPF"/>
</dbReference>
<evidence type="ECO:0000256" key="9">
    <source>
        <dbReference type="RuleBase" id="RU003923"/>
    </source>
</evidence>
<evidence type="ECO:0000256" key="10">
    <source>
        <dbReference type="SAM" id="Phobius"/>
    </source>
</evidence>
<evidence type="ECO:0000313" key="12">
    <source>
        <dbReference type="EMBL" id="QNB45509.1"/>
    </source>
</evidence>
<feature type="transmembrane region" description="Helical" evidence="10">
    <location>
        <begin position="224"/>
        <end position="243"/>
    </location>
</feature>
<evidence type="ECO:0000256" key="4">
    <source>
        <dbReference type="ARBA" id="ARBA00022475"/>
    </source>
</evidence>
<evidence type="ECO:0000256" key="5">
    <source>
        <dbReference type="ARBA" id="ARBA00022519"/>
    </source>
</evidence>
<evidence type="ECO:0000256" key="7">
    <source>
        <dbReference type="ARBA" id="ARBA00022989"/>
    </source>
</evidence>
<feature type="transmembrane region" description="Helical" evidence="10">
    <location>
        <begin position="377"/>
        <end position="401"/>
    </location>
</feature>
<keyword evidence="8 10" id="KW-0472">Membrane</keyword>
<keyword evidence="4" id="KW-1003">Cell membrane</keyword>
<feature type="domain" description="Type II secretion system protein GspF" evidence="11">
    <location>
        <begin position="274"/>
        <end position="396"/>
    </location>
</feature>
<evidence type="ECO:0000256" key="2">
    <source>
        <dbReference type="ARBA" id="ARBA00005745"/>
    </source>
</evidence>
<comment type="subcellular location">
    <subcellularLocation>
        <location evidence="1">Cell inner membrane</location>
        <topology evidence="1">Multi-pass membrane protein</topology>
    </subcellularLocation>
    <subcellularLocation>
        <location evidence="9">Cell membrane</location>
        <topology evidence="9">Multi-pass membrane protein</topology>
    </subcellularLocation>
</comment>
<keyword evidence="13" id="KW-1185">Reference proteome</keyword>
<name>A0A7G6E0A5_THEFR</name>
<dbReference type="PANTHER" id="PTHR30012:SF0">
    <property type="entry name" value="TYPE II SECRETION SYSTEM PROTEIN F-RELATED"/>
    <property type="match status" value="1"/>
</dbReference>
<evidence type="ECO:0000256" key="8">
    <source>
        <dbReference type="ARBA" id="ARBA00023136"/>
    </source>
</evidence>
<keyword evidence="6 9" id="KW-0812">Transmembrane</keyword>
<dbReference type="OrthoDB" id="9805682at2"/>
<dbReference type="PROSITE" id="PS00874">
    <property type="entry name" value="T2SP_F"/>
    <property type="match status" value="1"/>
</dbReference>
<dbReference type="GO" id="GO:0005886">
    <property type="term" value="C:plasma membrane"/>
    <property type="evidence" value="ECO:0007669"/>
    <property type="project" value="UniProtKB-SubCell"/>
</dbReference>
<organism evidence="12 13">
    <name type="scientific">Thermanaerosceptrum fracticalcis</name>
    <dbReference type="NCBI Taxonomy" id="1712410"/>
    <lineage>
        <taxon>Bacteria</taxon>
        <taxon>Bacillati</taxon>
        <taxon>Bacillota</taxon>
        <taxon>Clostridia</taxon>
        <taxon>Eubacteriales</taxon>
        <taxon>Peptococcaceae</taxon>
        <taxon>Thermanaerosceptrum</taxon>
    </lineage>
</organism>
<accession>A0A7G6E0A5</accession>
<dbReference type="Pfam" id="PF00482">
    <property type="entry name" value="T2SSF"/>
    <property type="match status" value="2"/>
</dbReference>
<dbReference type="AlphaFoldDB" id="A0A7G6E0A5"/>
<evidence type="ECO:0000256" key="3">
    <source>
        <dbReference type="ARBA" id="ARBA00022448"/>
    </source>
</evidence>
<dbReference type="Gene3D" id="1.20.81.30">
    <property type="entry name" value="Type II secretion system (T2SS), domain F"/>
    <property type="match status" value="2"/>
</dbReference>
<dbReference type="InterPro" id="IPR042094">
    <property type="entry name" value="T2SS_GspF_sf"/>
</dbReference>
<dbReference type="Proteomes" id="UP000515847">
    <property type="component" value="Chromosome"/>
</dbReference>
<dbReference type="GO" id="GO:0009306">
    <property type="term" value="P:protein secretion"/>
    <property type="evidence" value="ECO:0007669"/>
    <property type="project" value="InterPro"/>
</dbReference>
<evidence type="ECO:0000256" key="6">
    <source>
        <dbReference type="ARBA" id="ARBA00022692"/>
    </source>
</evidence>
<evidence type="ECO:0000259" key="11">
    <source>
        <dbReference type="Pfam" id="PF00482"/>
    </source>
</evidence>
<feature type="domain" description="Type II secretion system protein GspF" evidence="11">
    <location>
        <begin position="71"/>
        <end position="194"/>
    </location>
</feature>
<evidence type="ECO:0000313" key="13">
    <source>
        <dbReference type="Proteomes" id="UP000515847"/>
    </source>
</evidence>
<keyword evidence="7 10" id="KW-1133">Transmembrane helix</keyword>
<dbReference type="KEGG" id="tfr:BR63_03760"/>
<dbReference type="InterPro" id="IPR003004">
    <property type="entry name" value="GspF/PilC"/>
</dbReference>
<dbReference type="PANTHER" id="PTHR30012">
    <property type="entry name" value="GENERAL SECRETION PATHWAY PROTEIN"/>
    <property type="match status" value="1"/>
</dbReference>
<dbReference type="FunFam" id="1.20.81.30:FF:000001">
    <property type="entry name" value="Type II secretion system protein F"/>
    <property type="match status" value="2"/>
</dbReference>
<comment type="similarity">
    <text evidence="2 9">Belongs to the GSP F family.</text>
</comment>
<dbReference type="EMBL" id="CP045798">
    <property type="protein sequence ID" value="QNB45509.1"/>
    <property type="molecule type" value="Genomic_DNA"/>
</dbReference>
<gene>
    <name evidence="12" type="ORF">BR63_03760</name>
</gene>